<dbReference type="Proteomes" id="UP000007801">
    <property type="component" value="Unassembled WGS sequence"/>
</dbReference>
<dbReference type="AlphaFoldDB" id="B3MRY0"/>
<proteinExistence type="predicted"/>
<organism evidence="3 4">
    <name type="scientific">Drosophila ananassae</name>
    <name type="common">Fruit fly</name>
    <dbReference type="NCBI Taxonomy" id="7217"/>
    <lineage>
        <taxon>Eukaryota</taxon>
        <taxon>Metazoa</taxon>
        <taxon>Ecdysozoa</taxon>
        <taxon>Arthropoda</taxon>
        <taxon>Hexapoda</taxon>
        <taxon>Insecta</taxon>
        <taxon>Pterygota</taxon>
        <taxon>Neoptera</taxon>
        <taxon>Endopterygota</taxon>
        <taxon>Diptera</taxon>
        <taxon>Brachycera</taxon>
        <taxon>Muscomorpha</taxon>
        <taxon>Ephydroidea</taxon>
        <taxon>Drosophilidae</taxon>
        <taxon>Drosophila</taxon>
        <taxon>Sophophora</taxon>
    </lineage>
</organism>
<feature type="compositionally biased region" description="Acidic residues" evidence="1">
    <location>
        <begin position="114"/>
        <end position="123"/>
    </location>
</feature>
<keyword evidence="4" id="KW-1185">Reference proteome</keyword>
<feature type="compositionally biased region" description="Pro residues" evidence="1">
    <location>
        <begin position="102"/>
        <end position="113"/>
    </location>
</feature>
<protein>
    <recommendedName>
        <fullName evidence="5">DUF4794 domain-containing protein</fullName>
    </recommendedName>
</protein>
<dbReference type="EMBL" id="CH902622">
    <property type="protein sequence ID" value="EDV34535.1"/>
    <property type="molecule type" value="Genomic_DNA"/>
</dbReference>
<feature type="compositionally biased region" description="Pro residues" evidence="1">
    <location>
        <begin position="124"/>
        <end position="138"/>
    </location>
</feature>
<feature type="region of interest" description="Disordered" evidence="1">
    <location>
        <begin position="83"/>
        <end position="138"/>
    </location>
</feature>
<feature type="chain" id="PRO_5002793791" description="DUF4794 domain-containing protein" evidence="2">
    <location>
        <begin position="22"/>
        <end position="293"/>
    </location>
</feature>
<dbReference type="HOGENOM" id="CLU_928366_0_0_1"/>
<keyword evidence="2" id="KW-0732">Signal</keyword>
<accession>B3MRY0</accession>
<dbReference type="InParanoid" id="B3MRY0"/>
<gene>
    <name evidence="3" type="primary">Dana\GF21368</name>
    <name evidence="3" type="synonym">dana_GLEANR_4572</name>
    <name evidence="3" type="ORF">GF21368</name>
</gene>
<dbReference type="KEGG" id="dan:6504052"/>
<evidence type="ECO:0000313" key="3">
    <source>
        <dbReference type="EMBL" id="EDV34535.1"/>
    </source>
</evidence>
<name>B3MRY0_DROAN</name>
<reference evidence="3 4" key="1">
    <citation type="journal article" date="2007" name="Nature">
        <title>Evolution of genes and genomes on the Drosophila phylogeny.</title>
        <authorList>
            <consortium name="Drosophila 12 Genomes Consortium"/>
            <person name="Clark A.G."/>
            <person name="Eisen M.B."/>
            <person name="Smith D.R."/>
            <person name="Bergman C.M."/>
            <person name="Oliver B."/>
            <person name="Markow T.A."/>
            <person name="Kaufman T.C."/>
            <person name="Kellis M."/>
            <person name="Gelbart W."/>
            <person name="Iyer V.N."/>
            <person name="Pollard D.A."/>
            <person name="Sackton T.B."/>
            <person name="Larracuente A.M."/>
            <person name="Singh N.D."/>
            <person name="Abad J.P."/>
            <person name="Abt D.N."/>
            <person name="Adryan B."/>
            <person name="Aguade M."/>
            <person name="Akashi H."/>
            <person name="Anderson W.W."/>
            <person name="Aquadro C.F."/>
            <person name="Ardell D.H."/>
            <person name="Arguello R."/>
            <person name="Artieri C.G."/>
            <person name="Barbash D.A."/>
            <person name="Barker D."/>
            <person name="Barsanti P."/>
            <person name="Batterham P."/>
            <person name="Batzoglou S."/>
            <person name="Begun D."/>
            <person name="Bhutkar A."/>
            <person name="Blanco E."/>
            <person name="Bosak S.A."/>
            <person name="Bradley R.K."/>
            <person name="Brand A.D."/>
            <person name="Brent M.R."/>
            <person name="Brooks A.N."/>
            <person name="Brown R.H."/>
            <person name="Butlin R.K."/>
            <person name="Caggese C."/>
            <person name="Calvi B.R."/>
            <person name="Bernardo de Carvalho A."/>
            <person name="Caspi A."/>
            <person name="Castrezana S."/>
            <person name="Celniker S.E."/>
            <person name="Chang J.L."/>
            <person name="Chapple C."/>
            <person name="Chatterji S."/>
            <person name="Chinwalla A."/>
            <person name="Civetta A."/>
            <person name="Clifton S.W."/>
            <person name="Comeron J.M."/>
            <person name="Costello J.C."/>
            <person name="Coyne J.A."/>
            <person name="Daub J."/>
            <person name="David R.G."/>
            <person name="Delcher A.L."/>
            <person name="Delehaunty K."/>
            <person name="Do C.B."/>
            <person name="Ebling H."/>
            <person name="Edwards K."/>
            <person name="Eickbush T."/>
            <person name="Evans J.D."/>
            <person name="Filipski A."/>
            <person name="Findeiss S."/>
            <person name="Freyhult E."/>
            <person name="Fulton L."/>
            <person name="Fulton R."/>
            <person name="Garcia A.C."/>
            <person name="Gardiner A."/>
            <person name="Garfield D.A."/>
            <person name="Garvin B.E."/>
            <person name="Gibson G."/>
            <person name="Gilbert D."/>
            <person name="Gnerre S."/>
            <person name="Godfrey J."/>
            <person name="Good R."/>
            <person name="Gotea V."/>
            <person name="Gravely B."/>
            <person name="Greenberg A.J."/>
            <person name="Griffiths-Jones S."/>
            <person name="Gross S."/>
            <person name="Guigo R."/>
            <person name="Gustafson E.A."/>
            <person name="Haerty W."/>
            <person name="Hahn M.W."/>
            <person name="Halligan D.L."/>
            <person name="Halpern A.L."/>
            <person name="Halter G.M."/>
            <person name="Han M.V."/>
            <person name="Heger A."/>
            <person name="Hillier L."/>
            <person name="Hinrichs A.S."/>
            <person name="Holmes I."/>
            <person name="Hoskins R.A."/>
            <person name="Hubisz M.J."/>
            <person name="Hultmark D."/>
            <person name="Huntley M.A."/>
            <person name="Jaffe D.B."/>
            <person name="Jagadeeshan S."/>
            <person name="Jeck W.R."/>
            <person name="Johnson J."/>
            <person name="Jones C.D."/>
            <person name="Jordan W.C."/>
            <person name="Karpen G.H."/>
            <person name="Kataoka E."/>
            <person name="Keightley P.D."/>
            <person name="Kheradpour P."/>
            <person name="Kirkness E.F."/>
            <person name="Koerich L.B."/>
            <person name="Kristiansen K."/>
            <person name="Kudrna D."/>
            <person name="Kulathinal R.J."/>
            <person name="Kumar S."/>
            <person name="Kwok R."/>
            <person name="Lander E."/>
            <person name="Langley C.H."/>
            <person name="Lapoint R."/>
            <person name="Lazzaro B.P."/>
            <person name="Lee S.J."/>
            <person name="Levesque L."/>
            <person name="Li R."/>
            <person name="Lin C.F."/>
            <person name="Lin M.F."/>
            <person name="Lindblad-Toh K."/>
            <person name="Llopart A."/>
            <person name="Long M."/>
            <person name="Low L."/>
            <person name="Lozovsky E."/>
            <person name="Lu J."/>
            <person name="Luo M."/>
            <person name="Machado C.A."/>
            <person name="Makalowski W."/>
            <person name="Marzo M."/>
            <person name="Matsuda M."/>
            <person name="Matzkin L."/>
            <person name="McAllister B."/>
            <person name="McBride C.S."/>
            <person name="McKernan B."/>
            <person name="McKernan K."/>
            <person name="Mendez-Lago M."/>
            <person name="Minx P."/>
            <person name="Mollenhauer M.U."/>
            <person name="Montooth K."/>
            <person name="Mount S.M."/>
            <person name="Mu X."/>
            <person name="Myers E."/>
            <person name="Negre B."/>
            <person name="Newfeld S."/>
            <person name="Nielsen R."/>
            <person name="Noor M.A."/>
            <person name="O'Grady P."/>
            <person name="Pachter L."/>
            <person name="Papaceit M."/>
            <person name="Parisi M.J."/>
            <person name="Parisi M."/>
            <person name="Parts L."/>
            <person name="Pedersen J.S."/>
            <person name="Pesole G."/>
            <person name="Phillippy A.M."/>
            <person name="Ponting C.P."/>
            <person name="Pop M."/>
            <person name="Porcelli D."/>
            <person name="Powell J.R."/>
            <person name="Prohaska S."/>
            <person name="Pruitt K."/>
            <person name="Puig M."/>
            <person name="Quesneville H."/>
            <person name="Ram K.R."/>
            <person name="Rand D."/>
            <person name="Rasmussen M.D."/>
            <person name="Reed L.K."/>
            <person name="Reenan R."/>
            <person name="Reily A."/>
            <person name="Remington K.A."/>
            <person name="Rieger T.T."/>
            <person name="Ritchie M.G."/>
            <person name="Robin C."/>
            <person name="Rogers Y.H."/>
            <person name="Rohde C."/>
            <person name="Rozas J."/>
            <person name="Rubenfield M.J."/>
            <person name="Ruiz A."/>
            <person name="Russo S."/>
            <person name="Salzberg S.L."/>
            <person name="Sanchez-Gracia A."/>
            <person name="Saranga D.J."/>
            <person name="Sato H."/>
            <person name="Schaeffer S.W."/>
            <person name="Schatz M.C."/>
            <person name="Schlenke T."/>
            <person name="Schwartz R."/>
            <person name="Segarra C."/>
            <person name="Singh R.S."/>
            <person name="Sirot L."/>
            <person name="Sirota M."/>
            <person name="Sisneros N.B."/>
            <person name="Smith C.D."/>
            <person name="Smith T.F."/>
            <person name="Spieth J."/>
            <person name="Stage D.E."/>
            <person name="Stark A."/>
            <person name="Stephan W."/>
            <person name="Strausberg R.L."/>
            <person name="Strempel S."/>
            <person name="Sturgill D."/>
            <person name="Sutton G."/>
            <person name="Sutton G.G."/>
            <person name="Tao W."/>
            <person name="Teichmann S."/>
            <person name="Tobari Y.N."/>
            <person name="Tomimura Y."/>
            <person name="Tsolas J.M."/>
            <person name="Valente V.L."/>
            <person name="Venter E."/>
            <person name="Venter J.C."/>
            <person name="Vicario S."/>
            <person name="Vieira F.G."/>
            <person name="Vilella A.J."/>
            <person name="Villasante A."/>
            <person name="Walenz B."/>
            <person name="Wang J."/>
            <person name="Wasserman M."/>
            <person name="Watts T."/>
            <person name="Wilson D."/>
            <person name="Wilson R.K."/>
            <person name="Wing R.A."/>
            <person name="Wolfner M.F."/>
            <person name="Wong A."/>
            <person name="Wong G.K."/>
            <person name="Wu C.I."/>
            <person name="Wu G."/>
            <person name="Yamamoto D."/>
            <person name="Yang H.P."/>
            <person name="Yang S.P."/>
            <person name="Yorke J.A."/>
            <person name="Yoshida K."/>
            <person name="Zdobnov E."/>
            <person name="Zhang P."/>
            <person name="Zhang Y."/>
            <person name="Zimin A.V."/>
            <person name="Baldwin J."/>
            <person name="Abdouelleil A."/>
            <person name="Abdulkadir J."/>
            <person name="Abebe A."/>
            <person name="Abera B."/>
            <person name="Abreu J."/>
            <person name="Acer S.C."/>
            <person name="Aftuck L."/>
            <person name="Alexander A."/>
            <person name="An P."/>
            <person name="Anderson E."/>
            <person name="Anderson S."/>
            <person name="Arachi H."/>
            <person name="Azer M."/>
            <person name="Bachantsang P."/>
            <person name="Barry A."/>
            <person name="Bayul T."/>
            <person name="Berlin A."/>
            <person name="Bessette D."/>
            <person name="Bloom T."/>
            <person name="Blye J."/>
            <person name="Boguslavskiy L."/>
            <person name="Bonnet C."/>
            <person name="Boukhgalter B."/>
            <person name="Bourzgui I."/>
            <person name="Brown A."/>
            <person name="Cahill P."/>
            <person name="Channer S."/>
            <person name="Cheshatsang Y."/>
            <person name="Chuda L."/>
            <person name="Citroen M."/>
            <person name="Collymore A."/>
            <person name="Cooke P."/>
            <person name="Costello M."/>
            <person name="D'Aco K."/>
            <person name="Daza R."/>
            <person name="De Haan G."/>
            <person name="DeGray S."/>
            <person name="DeMaso C."/>
            <person name="Dhargay N."/>
            <person name="Dooley K."/>
            <person name="Dooley E."/>
            <person name="Doricent M."/>
            <person name="Dorje P."/>
            <person name="Dorjee K."/>
            <person name="Dupes A."/>
            <person name="Elong R."/>
            <person name="Falk J."/>
            <person name="Farina A."/>
            <person name="Faro S."/>
            <person name="Ferguson D."/>
            <person name="Fisher S."/>
            <person name="Foley C.D."/>
            <person name="Franke A."/>
            <person name="Friedrich D."/>
            <person name="Gadbois L."/>
            <person name="Gearin G."/>
            <person name="Gearin C.R."/>
            <person name="Giannoukos G."/>
            <person name="Goode T."/>
            <person name="Graham J."/>
            <person name="Grandbois E."/>
            <person name="Grewal S."/>
            <person name="Gyaltsen K."/>
            <person name="Hafez N."/>
            <person name="Hagos B."/>
            <person name="Hall J."/>
            <person name="Henson C."/>
            <person name="Hollinger A."/>
            <person name="Honan T."/>
            <person name="Huard M.D."/>
            <person name="Hughes L."/>
            <person name="Hurhula B."/>
            <person name="Husby M.E."/>
            <person name="Kamat A."/>
            <person name="Kanga B."/>
            <person name="Kashin S."/>
            <person name="Khazanovich D."/>
            <person name="Kisner P."/>
            <person name="Lance K."/>
            <person name="Lara M."/>
            <person name="Lee W."/>
            <person name="Lennon N."/>
            <person name="Letendre F."/>
            <person name="LeVine R."/>
            <person name="Lipovsky A."/>
            <person name="Liu X."/>
            <person name="Liu J."/>
            <person name="Liu S."/>
            <person name="Lokyitsang T."/>
            <person name="Lokyitsang Y."/>
            <person name="Lubonja R."/>
            <person name="Lui A."/>
            <person name="MacDonald P."/>
            <person name="Magnisalis V."/>
            <person name="Maru K."/>
            <person name="Matthews C."/>
            <person name="McCusker W."/>
            <person name="McDonough S."/>
            <person name="Mehta T."/>
            <person name="Meldrim J."/>
            <person name="Meneus L."/>
            <person name="Mihai O."/>
            <person name="Mihalev A."/>
            <person name="Mihova T."/>
            <person name="Mittelman R."/>
            <person name="Mlenga V."/>
            <person name="Montmayeur A."/>
            <person name="Mulrain L."/>
            <person name="Navidi A."/>
            <person name="Naylor J."/>
            <person name="Negash T."/>
            <person name="Nguyen T."/>
            <person name="Nguyen N."/>
            <person name="Nicol R."/>
            <person name="Norbu C."/>
            <person name="Norbu N."/>
            <person name="Novod N."/>
            <person name="O'Neill B."/>
            <person name="Osman S."/>
            <person name="Markiewicz E."/>
            <person name="Oyono O.L."/>
            <person name="Patti C."/>
            <person name="Phunkhang P."/>
            <person name="Pierre F."/>
            <person name="Priest M."/>
            <person name="Raghuraman S."/>
            <person name="Rege F."/>
            <person name="Reyes R."/>
            <person name="Rise C."/>
            <person name="Rogov P."/>
            <person name="Ross K."/>
            <person name="Ryan E."/>
            <person name="Settipalli S."/>
            <person name="Shea T."/>
            <person name="Sherpa N."/>
            <person name="Shi L."/>
            <person name="Shih D."/>
            <person name="Sparrow T."/>
            <person name="Spaulding J."/>
            <person name="Stalker J."/>
            <person name="Stange-Thomann N."/>
            <person name="Stavropoulos S."/>
            <person name="Stone C."/>
            <person name="Strader C."/>
            <person name="Tesfaye S."/>
            <person name="Thomson T."/>
            <person name="Thoulutsang Y."/>
            <person name="Thoulutsang D."/>
            <person name="Topham K."/>
            <person name="Topping I."/>
            <person name="Tsamla T."/>
            <person name="Vassiliev H."/>
            <person name="Vo A."/>
            <person name="Wangchuk T."/>
            <person name="Wangdi T."/>
            <person name="Weiand M."/>
            <person name="Wilkinson J."/>
            <person name="Wilson A."/>
            <person name="Yadav S."/>
            <person name="Young G."/>
            <person name="Yu Q."/>
            <person name="Zembek L."/>
            <person name="Zhong D."/>
            <person name="Zimmer A."/>
            <person name="Zwirko Z."/>
            <person name="Jaffe D.B."/>
            <person name="Alvarez P."/>
            <person name="Brockman W."/>
            <person name="Butler J."/>
            <person name="Chin C."/>
            <person name="Gnerre S."/>
            <person name="Grabherr M."/>
            <person name="Kleber M."/>
            <person name="Mauceli E."/>
            <person name="MacCallum I."/>
        </authorList>
    </citation>
    <scope>NUCLEOTIDE SEQUENCE [LARGE SCALE GENOMIC DNA]</scope>
    <source>
        <strain evidence="4">Tucson 14024-0371.13</strain>
    </source>
</reference>
<evidence type="ECO:0008006" key="5">
    <source>
        <dbReference type="Google" id="ProtNLM"/>
    </source>
</evidence>
<dbReference type="PhylomeDB" id="B3MRY0"/>
<feature type="signal peptide" evidence="2">
    <location>
        <begin position="1"/>
        <end position="21"/>
    </location>
</feature>
<evidence type="ECO:0000313" key="4">
    <source>
        <dbReference type="Proteomes" id="UP000007801"/>
    </source>
</evidence>
<dbReference type="eggNOG" id="ENOG502T3R2">
    <property type="taxonomic scope" value="Eukaryota"/>
</dbReference>
<dbReference type="STRING" id="7217.B3MRY0"/>
<evidence type="ECO:0000256" key="1">
    <source>
        <dbReference type="SAM" id="MobiDB-lite"/>
    </source>
</evidence>
<evidence type="ECO:0000256" key="2">
    <source>
        <dbReference type="SAM" id="SignalP"/>
    </source>
</evidence>
<dbReference type="GeneID" id="6504052"/>
<sequence length="293" mass="29551">MAGYPSSIHCLLLLVLHVASGQFLHGPAPPRPQRSLFGPPAHAIGPLHGPWSGPSFSFGHLPPSSSPHVTKDELLALLSAWKDVEPRPTTPAPEPEEEPEPETTPAPPPPPPPPEEDEDEPEPEAPAAPAPPLGPPPGVPVTVSLPALVPIQLAAMWTQPGPGAAAGGLGNLGLAGLGIGGGIALNNLGGGGAAAAGAAAVGGGGGAAAAGAAAATARSGRSRARARIGGRAPSAIRFPVANPRSFASGNYVAPRPRYYRDTESMRLDVMSAPPQYPMANLPGPVQLVNAYWQ</sequence>
<dbReference type="OrthoDB" id="7872065at2759"/>
<dbReference type="OMA" id="RINVMAP"/>